<evidence type="ECO:0000256" key="10">
    <source>
        <dbReference type="ARBA" id="ARBA00048988"/>
    </source>
</evidence>
<keyword evidence="4" id="KW-0347">Helicase</keyword>
<dbReference type="PANTHER" id="PTHR11070">
    <property type="entry name" value="UVRD / RECB / PCRA DNA HELICASE FAMILY MEMBER"/>
    <property type="match status" value="1"/>
</dbReference>
<dbReference type="EC" id="5.6.2.4" evidence="9"/>
<dbReference type="InterPro" id="IPR014016">
    <property type="entry name" value="UvrD-like_ATP-bd"/>
</dbReference>
<dbReference type="InterPro" id="IPR044876">
    <property type="entry name" value="HRDC_dom_sf"/>
</dbReference>
<evidence type="ECO:0000256" key="8">
    <source>
        <dbReference type="ARBA" id="ARBA00034617"/>
    </source>
</evidence>
<keyword evidence="6" id="KW-0238">DNA-binding</keyword>
<dbReference type="SUPFAM" id="SSF52540">
    <property type="entry name" value="P-loop containing nucleoside triphosphate hydrolases"/>
    <property type="match status" value="1"/>
</dbReference>
<evidence type="ECO:0000313" key="14">
    <source>
        <dbReference type="EMBL" id="CAB4564034.1"/>
    </source>
</evidence>
<dbReference type="Gene3D" id="1.10.10.160">
    <property type="match status" value="1"/>
</dbReference>
<evidence type="ECO:0000256" key="6">
    <source>
        <dbReference type="ARBA" id="ARBA00023125"/>
    </source>
</evidence>
<feature type="domain" description="UvrD-like helicase ATP-binding" evidence="13">
    <location>
        <begin position="29"/>
        <end position="306"/>
    </location>
</feature>
<evidence type="ECO:0000256" key="5">
    <source>
        <dbReference type="ARBA" id="ARBA00022840"/>
    </source>
</evidence>
<comment type="catalytic activity">
    <reaction evidence="8">
        <text>Couples ATP hydrolysis with the unwinding of duplex DNA by translocating in the 3'-5' direction.</text>
        <dbReference type="EC" id="5.6.2.4"/>
    </reaction>
</comment>
<gene>
    <name evidence="14" type="ORF">UFOPK1493_01973</name>
</gene>
<dbReference type="Pfam" id="PF00570">
    <property type="entry name" value="HRDC"/>
    <property type="match status" value="1"/>
</dbReference>
<dbReference type="InterPro" id="IPR027417">
    <property type="entry name" value="P-loop_NTPase"/>
</dbReference>
<comment type="catalytic activity">
    <reaction evidence="10">
        <text>ATP + H2O = ADP + phosphate + H(+)</text>
        <dbReference type="Rhea" id="RHEA:13065"/>
        <dbReference type="ChEBI" id="CHEBI:15377"/>
        <dbReference type="ChEBI" id="CHEBI:15378"/>
        <dbReference type="ChEBI" id="CHEBI:30616"/>
        <dbReference type="ChEBI" id="CHEBI:43474"/>
        <dbReference type="ChEBI" id="CHEBI:456216"/>
        <dbReference type="EC" id="5.6.2.4"/>
    </reaction>
</comment>
<feature type="region of interest" description="Disordered" evidence="11">
    <location>
        <begin position="1"/>
        <end position="22"/>
    </location>
</feature>
<dbReference type="Pfam" id="PF00580">
    <property type="entry name" value="UvrD-helicase"/>
    <property type="match status" value="1"/>
</dbReference>
<keyword evidence="2" id="KW-0547">Nucleotide-binding</keyword>
<feature type="domain" description="HRDC" evidence="12">
    <location>
        <begin position="569"/>
        <end position="649"/>
    </location>
</feature>
<evidence type="ECO:0000259" key="13">
    <source>
        <dbReference type="PROSITE" id="PS51198"/>
    </source>
</evidence>
<comment type="similarity">
    <text evidence="1">Belongs to the helicase family. UvrD subfamily.</text>
</comment>
<name>A0A6J6DLG0_9ZZZZ</name>
<dbReference type="EMBL" id="CAEZSR010000070">
    <property type="protein sequence ID" value="CAB4564034.1"/>
    <property type="molecule type" value="Genomic_DNA"/>
</dbReference>
<dbReference type="InterPro" id="IPR000212">
    <property type="entry name" value="DNA_helicase_UvrD/REP"/>
</dbReference>
<dbReference type="GO" id="GO:0005829">
    <property type="term" value="C:cytosol"/>
    <property type="evidence" value="ECO:0007669"/>
    <property type="project" value="TreeGrafter"/>
</dbReference>
<dbReference type="Pfam" id="PF13361">
    <property type="entry name" value="UvrD_C"/>
    <property type="match status" value="2"/>
</dbReference>
<dbReference type="GO" id="GO:0003677">
    <property type="term" value="F:DNA binding"/>
    <property type="evidence" value="ECO:0007669"/>
    <property type="project" value="InterPro"/>
</dbReference>
<dbReference type="AlphaFoldDB" id="A0A6J6DLG0"/>
<evidence type="ECO:0000256" key="11">
    <source>
        <dbReference type="SAM" id="MobiDB-lite"/>
    </source>
</evidence>
<dbReference type="InterPro" id="IPR010997">
    <property type="entry name" value="HRDC-like_sf"/>
</dbReference>
<dbReference type="PROSITE" id="PS51198">
    <property type="entry name" value="UVRD_HELICASE_ATP_BIND"/>
    <property type="match status" value="1"/>
</dbReference>
<dbReference type="Gene3D" id="1.10.150.80">
    <property type="entry name" value="HRDC domain"/>
    <property type="match status" value="1"/>
</dbReference>
<dbReference type="GO" id="GO:0033202">
    <property type="term" value="C:DNA helicase complex"/>
    <property type="evidence" value="ECO:0007669"/>
    <property type="project" value="TreeGrafter"/>
</dbReference>
<sequence>MDADAGANRSVGTDADDGPDAQRWRAVLRGLDPHQREAVTTDAAPLAIVAAAGSGKTMVLTRRIARRVLDGSADARHVLALTFTRDAAGELRRRLRRLDIREHVETGTFHAVALRVLRDRAASTGTAPPSVAADRGRLIREVLTETRVRCEPGAALADLDWARARLVSPDDFVDQNRRVRRRPALSADAYATVLDRYTALKRRRGVVDFDDLLAGLLSEMRRDRTFADVVRWRFRHLFVDEAQDLNPLQHELLEAIRDGRPDICLVGDHRQAIYGWNGADPTTLLEVERVYPGVTVVALTGNYRCSPQIVRAGAAALSAARIADDTESRRADSASIRVVEATDEHDEARRVAALARDLSQRHGLRQVAVLARTNDQLEGLGRALTATGLPVARAVGASLLERTILEASRCTNRQQLAAWAEEVWASDEVAPIRSRVAEEVDRFLMSNEPGGFRAWVELRQPFDDLEPDDDGAVSLLTFHAAKGREWEAVIVTGVEEGLVPHSSATTAAQRAEEARLLYVALTRASDTLVVTWAARRRDVSGAPSAWLEAVAATIEVERPLPPPAVLRRTGAPPDPMAPLRDWRAAVARAAGVEARAVCTDQVLRGLLASPPRDTTEVARRLGLGLSAAERLAPRLLDLLDHQGRPGDVPA</sequence>
<dbReference type="CDD" id="cd17932">
    <property type="entry name" value="DEXQc_UvrD"/>
    <property type="match status" value="1"/>
</dbReference>
<keyword evidence="3" id="KW-0378">Hydrolase</keyword>
<keyword evidence="5" id="KW-0067">ATP-binding</keyword>
<organism evidence="14">
    <name type="scientific">freshwater metagenome</name>
    <dbReference type="NCBI Taxonomy" id="449393"/>
    <lineage>
        <taxon>unclassified sequences</taxon>
        <taxon>metagenomes</taxon>
        <taxon>ecological metagenomes</taxon>
    </lineage>
</organism>
<dbReference type="GO" id="GO:0043138">
    <property type="term" value="F:3'-5' DNA helicase activity"/>
    <property type="evidence" value="ECO:0007669"/>
    <property type="project" value="UniProtKB-EC"/>
</dbReference>
<evidence type="ECO:0000256" key="1">
    <source>
        <dbReference type="ARBA" id="ARBA00009922"/>
    </source>
</evidence>
<dbReference type="GO" id="GO:0000725">
    <property type="term" value="P:recombinational repair"/>
    <property type="evidence" value="ECO:0007669"/>
    <property type="project" value="TreeGrafter"/>
</dbReference>
<dbReference type="InterPro" id="IPR002121">
    <property type="entry name" value="HRDC_dom"/>
</dbReference>
<dbReference type="Gene3D" id="3.40.50.300">
    <property type="entry name" value="P-loop containing nucleotide triphosphate hydrolases"/>
    <property type="match status" value="3"/>
</dbReference>
<evidence type="ECO:0000256" key="4">
    <source>
        <dbReference type="ARBA" id="ARBA00022806"/>
    </source>
</evidence>
<proteinExistence type="inferred from homology"/>
<accession>A0A6J6DLG0</accession>
<dbReference type="InterPro" id="IPR014017">
    <property type="entry name" value="DNA_helicase_UvrD-like_C"/>
</dbReference>
<reference evidence="14" key="1">
    <citation type="submission" date="2020-05" db="EMBL/GenBank/DDBJ databases">
        <authorList>
            <person name="Chiriac C."/>
            <person name="Salcher M."/>
            <person name="Ghai R."/>
            <person name="Kavagutti S V."/>
        </authorList>
    </citation>
    <scope>NUCLEOTIDE SEQUENCE</scope>
</reference>
<dbReference type="PROSITE" id="PS50967">
    <property type="entry name" value="HRDC"/>
    <property type="match status" value="1"/>
</dbReference>
<dbReference type="InterPro" id="IPR013986">
    <property type="entry name" value="DExx_box_DNA_helicase_dom_sf"/>
</dbReference>
<evidence type="ECO:0000256" key="3">
    <source>
        <dbReference type="ARBA" id="ARBA00022801"/>
    </source>
</evidence>
<evidence type="ECO:0000256" key="9">
    <source>
        <dbReference type="ARBA" id="ARBA00034808"/>
    </source>
</evidence>
<keyword evidence="7" id="KW-0413">Isomerase</keyword>
<evidence type="ECO:0000259" key="12">
    <source>
        <dbReference type="PROSITE" id="PS50967"/>
    </source>
</evidence>
<evidence type="ECO:0000256" key="2">
    <source>
        <dbReference type="ARBA" id="ARBA00022741"/>
    </source>
</evidence>
<dbReference type="SUPFAM" id="SSF47819">
    <property type="entry name" value="HRDC-like"/>
    <property type="match status" value="1"/>
</dbReference>
<dbReference type="GO" id="GO:0005524">
    <property type="term" value="F:ATP binding"/>
    <property type="evidence" value="ECO:0007669"/>
    <property type="project" value="UniProtKB-KW"/>
</dbReference>
<protein>
    <recommendedName>
        <fullName evidence="9">DNA 3'-5' helicase</fullName>
        <ecNumber evidence="9">5.6.2.4</ecNumber>
    </recommendedName>
</protein>
<dbReference type="GO" id="GO:0016787">
    <property type="term" value="F:hydrolase activity"/>
    <property type="evidence" value="ECO:0007669"/>
    <property type="project" value="UniProtKB-KW"/>
</dbReference>
<evidence type="ECO:0000256" key="7">
    <source>
        <dbReference type="ARBA" id="ARBA00023235"/>
    </source>
</evidence>
<dbReference type="PANTHER" id="PTHR11070:SF2">
    <property type="entry name" value="ATP-DEPENDENT DNA HELICASE SRS2"/>
    <property type="match status" value="1"/>
</dbReference>